<keyword evidence="2" id="KW-0812">Transmembrane</keyword>
<dbReference type="AlphaFoldDB" id="A0A9Q5N6Q0"/>
<evidence type="ECO:0000256" key="1">
    <source>
        <dbReference type="SAM" id="MobiDB-lite"/>
    </source>
</evidence>
<reference evidence="3" key="1">
    <citation type="submission" date="2016-06" db="EMBL/GenBank/DDBJ databases">
        <title>Draft Genome sequence of the fungus Inonotus baumii.</title>
        <authorList>
            <person name="Zhu H."/>
            <person name="Lin W."/>
        </authorList>
    </citation>
    <scope>NUCLEOTIDE SEQUENCE</scope>
    <source>
        <strain evidence="3">821</strain>
    </source>
</reference>
<dbReference type="OrthoDB" id="2983908at2759"/>
<protein>
    <submittedName>
        <fullName evidence="3">Uncharacterized protein</fullName>
    </submittedName>
</protein>
<keyword evidence="2" id="KW-0472">Membrane</keyword>
<sequence>MAPSASFLNRATSLKYDSILGNDGSNKHPKIPGQNIISGKSKGETGKPHASNAVDEVQATSIPVPIPADSASAISTVMRTTLTIPPTFSLTSNTASTTQVPAVDEVQATSIPVPIPADSASAISTAVRTTLTIPPTFSLASNMASTIQVLAPTVSSHVPLTTTVWIPAPSMPSGTTGELESGSAPTSSPGSSGHLPTYGVILVASGSVALALVAFLMFRCFLRRRRHVERPRPSAPILQESPLFGGKERLSRGIWSDPSFNNLFASHAKPEKGQGWRPLSGGKDIISEKPNKRQSVYAGANLGVVPAPVSPASVYTAAAPATGVGVALEFPVPPQSMKGFTQPLNVKDKVSEGKTVRRRSVATSLYGTTEIGSPMLTDATTAITYHASRPAPTPGNSRPTLKPSGPSRDNTQRPSRKNVPSRNSQGSLYRTPSASRGREKEEPFPYTIPSVKSQERRVRDTKALTSALGLGSPPPPSSCFSPVSIYPDDSLSVAHGRDYTRPPSEAPPSELPSPSATHAALGDLMLQDFPSAATFNSLRSGDPFAGEPAVKKSAKSRINDRPPRVPSPPPLPSLSQMALANADPDYHSPTYSIYGLYEAQRKSKRSSMGK</sequence>
<organism evidence="3 4">
    <name type="scientific">Sanghuangporus baumii</name>
    <name type="common">Phellinus baumii</name>
    <dbReference type="NCBI Taxonomy" id="108892"/>
    <lineage>
        <taxon>Eukaryota</taxon>
        <taxon>Fungi</taxon>
        <taxon>Dikarya</taxon>
        <taxon>Basidiomycota</taxon>
        <taxon>Agaricomycotina</taxon>
        <taxon>Agaricomycetes</taxon>
        <taxon>Hymenochaetales</taxon>
        <taxon>Hymenochaetaceae</taxon>
        <taxon>Sanghuangporus</taxon>
    </lineage>
</organism>
<gene>
    <name evidence="3" type="ORF">A7U60_g7087</name>
</gene>
<proteinExistence type="predicted"/>
<name>A0A9Q5N6Q0_SANBA</name>
<keyword evidence="2" id="KW-1133">Transmembrane helix</keyword>
<feature type="transmembrane region" description="Helical" evidence="2">
    <location>
        <begin position="198"/>
        <end position="222"/>
    </location>
</feature>
<evidence type="ECO:0000256" key="2">
    <source>
        <dbReference type="SAM" id="Phobius"/>
    </source>
</evidence>
<accession>A0A9Q5N6Q0</accession>
<feature type="region of interest" description="Disordered" evidence="1">
    <location>
        <begin position="20"/>
        <end position="52"/>
    </location>
</feature>
<feature type="region of interest" description="Disordered" evidence="1">
    <location>
        <begin position="465"/>
        <end position="484"/>
    </location>
</feature>
<evidence type="ECO:0000313" key="4">
    <source>
        <dbReference type="Proteomes" id="UP000757232"/>
    </source>
</evidence>
<feature type="compositionally biased region" description="Polar residues" evidence="1">
    <location>
        <begin position="407"/>
        <end position="434"/>
    </location>
</feature>
<keyword evidence="4" id="KW-1185">Reference proteome</keyword>
<feature type="region of interest" description="Disordered" evidence="1">
    <location>
        <begin position="535"/>
        <end position="582"/>
    </location>
</feature>
<feature type="region of interest" description="Disordered" evidence="1">
    <location>
        <begin position="386"/>
        <end position="460"/>
    </location>
</feature>
<feature type="compositionally biased region" description="Low complexity" evidence="1">
    <location>
        <begin position="181"/>
        <end position="191"/>
    </location>
</feature>
<evidence type="ECO:0000313" key="3">
    <source>
        <dbReference type="EMBL" id="OCB85953.1"/>
    </source>
</evidence>
<comment type="caution">
    <text evidence="3">The sequence shown here is derived from an EMBL/GenBank/DDBJ whole genome shotgun (WGS) entry which is preliminary data.</text>
</comment>
<dbReference type="Proteomes" id="UP000757232">
    <property type="component" value="Unassembled WGS sequence"/>
</dbReference>
<dbReference type="EMBL" id="LNZH02000206">
    <property type="protein sequence ID" value="OCB85953.1"/>
    <property type="molecule type" value="Genomic_DNA"/>
</dbReference>
<feature type="region of interest" description="Disordered" evidence="1">
    <location>
        <begin position="491"/>
        <end position="516"/>
    </location>
</feature>
<feature type="region of interest" description="Disordered" evidence="1">
    <location>
        <begin position="169"/>
        <end position="191"/>
    </location>
</feature>